<feature type="compositionally biased region" description="Acidic residues" evidence="2">
    <location>
        <begin position="430"/>
        <end position="440"/>
    </location>
</feature>
<dbReference type="OrthoDB" id="10411759at2759"/>
<dbReference type="AlphaFoldDB" id="A0A517KYK5"/>
<keyword evidence="1" id="KW-0175">Coiled coil</keyword>
<evidence type="ECO:0000313" key="4">
    <source>
        <dbReference type="Proteomes" id="UP000316270"/>
    </source>
</evidence>
<reference evidence="3 4" key="1">
    <citation type="submission" date="2019-07" db="EMBL/GenBank/DDBJ databases">
        <title>Finished genome of Venturia effusa.</title>
        <authorList>
            <person name="Young C.A."/>
            <person name="Cox M.P."/>
            <person name="Ganley A.R.D."/>
            <person name="David W.J."/>
        </authorList>
    </citation>
    <scope>NUCLEOTIDE SEQUENCE [LARGE SCALE GENOMIC DNA]</scope>
    <source>
        <strain evidence="4">albino</strain>
    </source>
</reference>
<organism evidence="3 4">
    <name type="scientific">Venturia effusa</name>
    <dbReference type="NCBI Taxonomy" id="50376"/>
    <lineage>
        <taxon>Eukaryota</taxon>
        <taxon>Fungi</taxon>
        <taxon>Dikarya</taxon>
        <taxon>Ascomycota</taxon>
        <taxon>Pezizomycotina</taxon>
        <taxon>Dothideomycetes</taxon>
        <taxon>Pleosporomycetidae</taxon>
        <taxon>Venturiales</taxon>
        <taxon>Venturiaceae</taxon>
        <taxon>Venturia</taxon>
    </lineage>
</organism>
<keyword evidence="4" id="KW-1185">Reference proteome</keyword>
<evidence type="ECO:0000256" key="1">
    <source>
        <dbReference type="SAM" id="Coils"/>
    </source>
</evidence>
<sequence length="468" mass="51605">MANPPPSDATALAKHLTETFTPRTQGDETRFAVESLKAAHDQTTSQQATMKEQIDNRLDDVFEQLSAIQAMQEQIGKMKEHIAVLSREKEELTATVSTIHDNFRSLQLQVAAQDGLRVYHTDFLDSAAASPKVSTQPTDRFEDEDHAMLIDPESAIESKESPADHDMSMTITNVQLPDSSSRAPFFQATPERAMPPPSFVTPMKLTGYRAATPGSGNTMMPDTAGFNKYGGPFHMAPGSFLAASSEAHDENLAQRPKRARRHSAVPLEDLALQLSPITEGTTQLAEPMPVTDVDKTLWRETWQLKGKPGTLEEFARKKKSAMLSSDVNVDKERPRKRYTASDFEKLPAPEEKKRKRVPRQQPSAVNSMPPPSFTHTRRPFRASRIPGYLRGKDFLGGKGFHAATKSRNAIPPGQAPEDTPPKKDSHANGDEDDEEDDEEAPQTPGKAASSLLQQFGVRKTKASKKAAK</sequence>
<evidence type="ECO:0000313" key="3">
    <source>
        <dbReference type="EMBL" id="QDS68451.1"/>
    </source>
</evidence>
<dbReference type="Proteomes" id="UP000316270">
    <property type="component" value="Chromosome 1"/>
</dbReference>
<proteinExistence type="predicted"/>
<feature type="coiled-coil region" evidence="1">
    <location>
        <begin position="68"/>
        <end position="95"/>
    </location>
</feature>
<feature type="compositionally biased region" description="Basic and acidic residues" evidence="2">
    <location>
        <begin position="342"/>
        <end position="352"/>
    </location>
</feature>
<gene>
    <name evidence="3" type="ORF">FKW77_010818</name>
</gene>
<evidence type="ECO:0000256" key="2">
    <source>
        <dbReference type="SAM" id="MobiDB-lite"/>
    </source>
</evidence>
<name>A0A517KYK5_9PEZI</name>
<protein>
    <submittedName>
        <fullName evidence="3">Uncharacterized protein</fullName>
    </submittedName>
</protein>
<feature type="region of interest" description="Disordered" evidence="2">
    <location>
        <begin position="319"/>
        <end position="468"/>
    </location>
</feature>
<dbReference type="EMBL" id="CP042185">
    <property type="protein sequence ID" value="QDS68451.1"/>
    <property type="molecule type" value="Genomic_DNA"/>
</dbReference>
<accession>A0A517KYK5</accession>
<feature type="compositionally biased region" description="Basic and acidic residues" evidence="2">
    <location>
        <begin position="419"/>
        <end position="429"/>
    </location>
</feature>
<feature type="compositionally biased region" description="Basic residues" evidence="2">
    <location>
        <begin position="458"/>
        <end position="468"/>
    </location>
</feature>